<evidence type="ECO:0000256" key="9">
    <source>
        <dbReference type="ARBA" id="ARBA00022989"/>
    </source>
</evidence>
<accession>E4XA31</accession>
<dbReference type="Pfam" id="PF10162">
    <property type="entry name" value="G8"/>
    <property type="match status" value="1"/>
</dbReference>
<evidence type="ECO:0000256" key="2">
    <source>
        <dbReference type="ARBA" id="ARBA00004236"/>
    </source>
</evidence>
<dbReference type="InterPro" id="IPR042235">
    <property type="entry name" value="ZP-C_dom"/>
</dbReference>
<dbReference type="InterPro" id="IPR011050">
    <property type="entry name" value="Pectin_lyase_fold/virulence"/>
</dbReference>
<evidence type="ECO:0000256" key="8">
    <source>
        <dbReference type="ARBA" id="ARBA00022729"/>
    </source>
</evidence>
<dbReference type="GO" id="GO:0005576">
    <property type="term" value="C:extracellular region"/>
    <property type="evidence" value="ECO:0007669"/>
    <property type="project" value="UniProtKB-SubCell"/>
</dbReference>
<dbReference type="PROSITE" id="PS51034">
    <property type="entry name" value="ZP_2"/>
    <property type="match status" value="1"/>
</dbReference>
<keyword evidence="5" id="KW-1003">Cell membrane</keyword>
<dbReference type="SUPFAM" id="SSF51126">
    <property type="entry name" value="Pectin lyase-like"/>
    <property type="match status" value="2"/>
</dbReference>
<feature type="domain" description="G8" evidence="16">
    <location>
        <begin position="914"/>
        <end position="1039"/>
    </location>
</feature>
<dbReference type="Pfam" id="PF23344">
    <property type="entry name" value="ZP-N"/>
    <property type="match status" value="1"/>
</dbReference>
<dbReference type="InterPro" id="IPR055356">
    <property type="entry name" value="ZP-N"/>
</dbReference>
<dbReference type="Pfam" id="PF24606">
    <property type="entry name" value="CEMIP_beta-hel"/>
    <property type="match status" value="1"/>
</dbReference>
<dbReference type="GO" id="GO:0005886">
    <property type="term" value="C:plasma membrane"/>
    <property type="evidence" value="ECO:0007669"/>
    <property type="project" value="UniProtKB-SubCell"/>
</dbReference>
<keyword evidence="12" id="KW-0325">Glycoprotein</keyword>
<evidence type="ECO:0000259" key="15">
    <source>
        <dbReference type="PROSITE" id="PS51034"/>
    </source>
</evidence>
<dbReference type="InterPro" id="IPR006626">
    <property type="entry name" value="PbH1"/>
</dbReference>
<dbReference type="InterPro" id="IPR019316">
    <property type="entry name" value="G8_domain"/>
</dbReference>
<evidence type="ECO:0000256" key="1">
    <source>
        <dbReference type="ARBA" id="ARBA00004167"/>
    </source>
</evidence>
<evidence type="ECO:0000256" key="5">
    <source>
        <dbReference type="ARBA" id="ARBA00022475"/>
    </source>
</evidence>
<reference evidence="17 18" key="1">
    <citation type="journal article" date="2010" name="Science">
        <title>Plasticity of animal genome architecture unmasked by rapid evolution of a pelagic tunicate.</title>
        <authorList>
            <person name="Denoeud F."/>
            <person name="Henriet S."/>
            <person name="Mungpakdee S."/>
            <person name="Aury J.M."/>
            <person name="Da Silva C."/>
            <person name="Brinkmann H."/>
            <person name="Mikhaleva J."/>
            <person name="Olsen L.C."/>
            <person name="Jubin C."/>
            <person name="Canestro C."/>
            <person name="Bouquet J.M."/>
            <person name="Danks G."/>
            <person name="Poulain J."/>
            <person name="Campsteijn C."/>
            <person name="Adamski M."/>
            <person name="Cross I."/>
            <person name="Yadetie F."/>
            <person name="Muffato M."/>
            <person name="Louis A."/>
            <person name="Butcher S."/>
            <person name="Tsagkogeorga G."/>
            <person name="Konrad A."/>
            <person name="Singh S."/>
            <person name="Jensen M.F."/>
            <person name="Cong E.H."/>
            <person name="Eikeseth-Otteraa H."/>
            <person name="Noel B."/>
            <person name="Anthouard V."/>
            <person name="Porcel B.M."/>
            <person name="Kachouri-Lafond R."/>
            <person name="Nishino A."/>
            <person name="Ugolini M."/>
            <person name="Chourrout P."/>
            <person name="Nishida H."/>
            <person name="Aasland R."/>
            <person name="Huzurbazar S."/>
            <person name="Westhof E."/>
            <person name="Delsuc F."/>
            <person name="Lehrach H."/>
            <person name="Reinhardt R."/>
            <person name="Weissenbach J."/>
            <person name="Roy S.W."/>
            <person name="Artiguenave F."/>
            <person name="Postlethwait J.H."/>
            <person name="Manak J.R."/>
            <person name="Thompson E.M."/>
            <person name="Jaillon O."/>
            <person name="Du Pasquier L."/>
            <person name="Boudinot P."/>
            <person name="Liberles D.A."/>
            <person name="Volff J.N."/>
            <person name="Philippe H."/>
            <person name="Lenhard B."/>
            <person name="Roest Crollius H."/>
            <person name="Wincker P."/>
            <person name="Chourrout D."/>
        </authorList>
    </citation>
    <scope>NUCLEOTIDE SEQUENCE [LARGE SCALE GENOMIC DNA]</scope>
</reference>
<dbReference type="EMBL" id="FN653031">
    <property type="protein sequence ID" value="CBY08330.1"/>
    <property type="molecule type" value="Genomic_DNA"/>
</dbReference>
<sequence>MRYFLLGLITQLRAIPSDDTFFFSQASPGEKFCFNLPTQDANALYNLQNVQNQDIVALTDCKLVQNEFMGDSLEPAPLSWSNNLPKAIECTVPDTARVGDQFVLSWTEEDAEMLSHDTMEVVDREGILQLPEEEGLTCWRRKSIRKQERARALAAGRADGGRNRRSSSPSIDSLIPRQASPNGGTIITIVGQNLKSKIIDIGGQTSESEDQGETYEIYFGRNWNDGKGEIKIPCRIDRMLGLHLENMSGVDTVSCVVDKIMRPGHYWIRMIIDNSDRIIYGTHVYFAESAAPSISLHHPSASSPAKASDANDYEGAYWTSWYDVDTDNEDGVQDESLNKHWESNANEMQWCINPLAIEVVNKQTGLAFVNSKNENADGHAIATYSNTLQGFKCEDASQTVDTITCPDVKVRYRCLPGLREFKGRIYTDVHGRSDHPEFHINRIMETPKIVNENDGFKATAQIFLNDGENCGDHPNCGVNERLPLKVTSGDNGIIRYVGDISIPGGYNFTYQVFHNGFSMTNKRNLNYMTNEDLIPVTYEVYPQIDKINPQMGSVEGGTLVTITGSGFVEDGMGGSVNVRLGDDDCEIVSMSEREIICRTAAKAEEPATFDQSRVFTPFTGLVANGGSSATSPQLDSVSPNKLTVVGGERITLTGSDFTSNCDGSVVYIGDAATRTISWTDTGSYKAVLRSSEYGQAENVIDLDYALNLDSVVPAEIGTNGGQFLTLSGSGFSEMTTGALCGAELTFVRFTAASGSDAEELVFLAPAIDPANCGGLVIESVDGSDGSAISSDSRRKRRQIFNEVSVTEEANPTMTMVEPKIGGTMGGTSITITGTNFGSTSEGVTVTFFEEVACDVQSVTDTQIVCVTNAFPRGREQVATAPVVFIPGGAGTATDAAVNEKDTKFWYMDRWSSPYTWGCSDDSCKPKAGEIIVVPAGQVLLLDETTPLLAVLIVDGGTLIWDRRDGIELHMQYGVVNNGGHFEIGNEDEPFCEGNALIKLYGHQRSINLPIYGAKVLAVRFGTISIFGCPKTTTWTELAETVEEGDTQITLTHPIGDDWFVGNDIVIAATGDLTNFHRSEKRQIAAVSEDGYTVTLTEALEHRHIAVCTNGPDDNGSGWGWAGEICTRAEVGLLTRNVKMMGNINNDWTEELPECKLGPGTAFGGQTCFQNRYGHETGSDQFGSVLFLHKPSFAHIAFFEVTHAGQAFNLARYPIHFHTPGSMEGSYVRGCAIHNTFNRALTLHGIHDIVVEHNVIFNVMGLAFFLEDAVEENNILRYNLGIMNKKSSSLLNVDSTPSVFWITNPNNIIYGNRVAGSSHFGYWFNPPEDGPTGPSSKDPQYDWVCPKNRPLGQFYNNTAHSLGKYGMWIFVDLTPTQSGECGDGIPQANKFEDTFGFFAWHCERGAEIATGGALQFHNMIVANNWIAGLAGKESFLHTYADGENDDQAQLFKHNIVIGHLSGDPELDACGDMGIETPWKFFSFTVDDIHFFNFDEPTPELSSIGDPANFGMAKDLAIRRCVAFDPCYGSNAFDCGAITWFRNTKWYNSQRRSTFAWEGEAGVLDLDGTFAGGSPGDYVIAASDAFDPALCTLDTSEKYDNANTDPSATTRSHPAMRCKGSLGDKNFKPHRFMFNNAKPDSAEGTMAAFTNQYGTTKSGFRNCRPRGKGWMVMLQGNEEYEMHFETLEHVSNISYTGDIDDLEQGEWITIRHDFPELIDFAEMKGAADVEPEKVEQWPADPLTLNAYDYNVQNETAPYSVRYTFNGQANSENPQVQEGAYTWGQDFYVQPAFHKCFFKDCIPPPPAPPTLPPALVDCNFLDCFGGELPSEFSDVHVAAGQNAIIDAAAIAAAGNHFKFGSVFVDGTLILPGSSLEAGSTVCIDCDHLVINTDPIPCGTKVVLKINGDEYSPSFGAMPGSVPIGAKALGGIGGIEMHGCELTNTWTTLTNTVNAGDSQITVDTDVSAEWKVGDELAIATSDYEQRHTEYVSITSISGMEITLNTTLEWTHLGSAQSTLEALGRTVSQAAEVALLTRNIVIDGSGGAEGKMGGRILVTNYMETNGVHTYYRNGYGQFSFVEFKGMGQFGYSEYDDLRPAILFYNVDGDGDADNGLKNSYVKGCAFHAGFHSAIAVMFESDNIEVSNNVIFGTIDSAIITDSNGVTIDGNVIGNVFHSVLYQDYIETTVNANFPDDKTPSGIETKGTQDVLITNNRVSGVDGSCFSGNGELCNELEANAGDHVPGSWTGNHGKGCVRGYYILRAGHSACTKVSGFTFHKTLFYGITAQTSSAHLVIDDIIIQDAPVGFYAIMTGPDSTMHGAMNKDVTIKNSYIVGRSDSYDCSYDTDVKANVYSAPFMARQSSLVQVKLTHTALQPSDFIIKANGFPACEWWANEIEPALYGNTYIYNTEFVNFHGKCGDKDSLSISNKKMSDHVFPITYVSNNVKTNVNDDYIAINRRPQLKTVNIADCVDLFCDGYKFNMIVDKDGSIFGEAGTLIAESEYEWDGFTRVQPDGSSLEYVQTQDGLGDYRIPKPMETRMDGSRIPIDDVRSDVGAVRSENCIWNQNFPGWFCPDVQYQDLVYESMDEDHMRRRLSPVAIRSEGYVTIANGPGDHSCCIGYACFVRLSTFHLPAACGKDFEVYLSSTSPMSSRWHLPNAPADCKIKVSFYTKRPNRIDIAQDGEYMVPTNGDVNEDGSIAWQKPDLLEHMVGVDSHQPGANFQERDNQMFHFILAGGKVYDMKTVQTLILELGVMTELTDDEFYDNGNLANNLAALLGIDPSKIRVMNVIREDSRRRRKRREEAGFLGFSLAGFRFRREGAGSTLQIEISPEENENGAAKLSDLAEDIVAKAADVAETIADATGAEIEADIAVARPPPLPATPPPAVPLTELLGMREITPEDDVEAFLAEVEKTLGSPLSELKTAEQAAEEKQELVDAANEAIVYDTPTRMEFSHQPSGPQILDQKFFDVFSVIMYDQNDAVMTTVGFVDNPVKLKAEVVDAITTGPNVAAPDGTTRVEFTPGSGIATFDNLILTGDVTSAKIKFSIASPAEYVGTVDPIISDVITFIPPQPEGECVADEGNPFDKKESWTETCDFVCLSPCSDLSDLGSDVGGPECMDVAMCEGTGDMSTYSTCDADVGCKCNMTEVPAQTEINPEDFVTAQCSSGSLEVRINKCVMNRFGFTLSDLYINGPEQTDDFSALATSATNNCRGKIGYASGAEYVFSIDRNFGDCGTVIEANGTHNTYSNAIQGSAGIDNGVIKRMRNLFTSFTCVYEIDISVSIGIGAVQATSLEIALGEHTGTFDVTMAPYTDSSFSVVSEDSSTVVIPEDVYIGLALTDAGSEFVSYAKDCWVTATDNPEDTDMFDLVIDGCVNPDDPDNIAIIENGASAQSRLSFAAFQFVGLESNELYAHCAVQICTADNMADCTPSCASRRRRSARERRSAADVVTMSIPISFEECNRNCDAGDVICRAPCAAQATIYRG</sequence>
<evidence type="ECO:0000313" key="17">
    <source>
        <dbReference type="EMBL" id="CBY08330.1"/>
    </source>
</evidence>
<dbReference type="InterPro" id="IPR001507">
    <property type="entry name" value="ZP_dom"/>
</dbReference>
<dbReference type="Gene3D" id="2.60.40.3210">
    <property type="entry name" value="Zona pellucida, ZP-N domain"/>
    <property type="match status" value="1"/>
</dbReference>
<protein>
    <recommendedName>
        <fullName evidence="19">G8 domain-containing protein</fullName>
    </recommendedName>
</protein>
<evidence type="ECO:0000256" key="13">
    <source>
        <dbReference type="ARBA" id="ARBA00023273"/>
    </source>
</evidence>
<dbReference type="PANTHER" id="PTHR46769:SF2">
    <property type="entry name" value="FIBROCYSTIN-L ISOFORM 2 PRECURSOR-RELATED"/>
    <property type="match status" value="1"/>
</dbReference>
<evidence type="ECO:0008006" key="19">
    <source>
        <dbReference type="Google" id="ProtNLM"/>
    </source>
</evidence>
<dbReference type="Pfam" id="PF00100">
    <property type="entry name" value="Zona_pellucida"/>
    <property type="match status" value="1"/>
</dbReference>
<gene>
    <name evidence="17" type="ORF">GSOID_T00004895001</name>
</gene>
<dbReference type="InterPro" id="IPR052387">
    <property type="entry name" value="Fibrocystin"/>
</dbReference>
<dbReference type="Pfam" id="PF01833">
    <property type="entry name" value="TIG"/>
    <property type="match status" value="4"/>
</dbReference>
<evidence type="ECO:0000256" key="14">
    <source>
        <dbReference type="SAM" id="MobiDB-lite"/>
    </source>
</evidence>
<dbReference type="SMART" id="SM00429">
    <property type="entry name" value="IPT"/>
    <property type="match status" value="4"/>
</dbReference>
<dbReference type="InterPro" id="IPR013783">
    <property type="entry name" value="Ig-like_fold"/>
</dbReference>
<keyword evidence="6" id="KW-0964">Secreted</keyword>
<keyword evidence="9" id="KW-1133">Transmembrane helix</keyword>
<dbReference type="CDD" id="cd00603">
    <property type="entry name" value="IPT_PCSR"/>
    <property type="match status" value="2"/>
</dbReference>
<keyword evidence="8" id="KW-0732">Signal</keyword>
<evidence type="ECO:0000313" key="18">
    <source>
        <dbReference type="Proteomes" id="UP000001307"/>
    </source>
</evidence>
<dbReference type="Gene3D" id="2.160.20.10">
    <property type="entry name" value="Single-stranded right-handed beta-helix, Pectin lyase-like"/>
    <property type="match status" value="1"/>
</dbReference>
<evidence type="ECO:0000256" key="3">
    <source>
        <dbReference type="ARBA" id="ARBA00004316"/>
    </source>
</evidence>
<keyword evidence="10" id="KW-0472">Membrane</keyword>
<dbReference type="InParanoid" id="E4XA31"/>
<organism evidence="17 18">
    <name type="scientific">Oikopleura dioica</name>
    <name type="common">Tunicate</name>
    <dbReference type="NCBI Taxonomy" id="34765"/>
    <lineage>
        <taxon>Eukaryota</taxon>
        <taxon>Metazoa</taxon>
        <taxon>Chordata</taxon>
        <taxon>Tunicata</taxon>
        <taxon>Appendicularia</taxon>
        <taxon>Copelata</taxon>
        <taxon>Oikopleuridae</taxon>
        <taxon>Oikopleura</taxon>
    </lineage>
</organism>
<dbReference type="Pfam" id="PF13330">
    <property type="entry name" value="Mucin2_WxxW"/>
    <property type="match status" value="1"/>
</dbReference>
<dbReference type="InterPro" id="IPR055401">
    <property type="entry name" value="CEMIP_beta-hel_dom"/>
</dbReference>
<keyword evidence="18" id="KW-1185">Reference proteome</keyword>
<comment type="subcellular location">
    <subcellularLocation>
        <location evidence="2">Cell membrane</location>
    </subcellularLocation>
    <subcellularLocation>
        <location evidence="3">Cell projection</location>
    </subcellularLocation>
    <subcellularLocation>
        <location evidence="1">Membrane</location>
        <topology evidence="1">Single-pass membrane protein</topology>
    </subcellularLocation>
    <subcellularLocation>
        <location evidence="4">Secreted</location>
    </subcellularLocation>
</comment>
<dbReference type="SMART" id="SM01225">
    <property type="entry name" value="G8"/>
    <property type="match status" value="1"/>
</dbReference>
<proteinExistence type="predicted"/>
<evidence type="ECO:0000256" key="10">
    <source>
        <dbReference type="ARBA" id="ARBA00023136"/>
    </source>
</evidence>
<dbReference type="GO" id="GO:0042995">
    <property type="term" value="C:cell projection"/>
    <property type="evidence" value="ECO:0007669"/>
    <property type="project" value="UniProtKB-SubCell"/>
</dbReference>
<evidence type="ECO:0000256" key="7">
    <source>
        <dbReference type="ARBA" id="ARBA00022692"/>
    </source>
</evidence>
<feature type="domain" description="ZP" evidence="15">
    <location>
        <begin position="3159"/>
        <end position="3434"/>
    </location>
</feature>
<dbReference type="PROSITE" id="PS51484">
    <property type="entry name" value="G8"/>
    <property type="match status" value="1"/>
</dbReference>
<dbReference type="InterPro" id="IPR025155">
    <property type="entry name" value="WxxW_domain"/>
</dbReference>
<keyword evidence="7" id="KW-0812">Transmembrane</keyword>
<dbReference type="PANTHER" id="PTHR46769">
    <property type="entry name" value="POLYCYSTIC KIDNEY AND HEPATIC DISEASE 1 (AUTOSOMAL RECESSIVE)-LIKE 1"/>
    <property type="match status" value="1"/>
</dbReference>
<feature type="region of interest" description="Disordered" evidence="14">
    <location>
        <begin position="150"/>
        <end position="179"/>
    </location>
</feature>
<dbReference type="InterPro" id="IPR012334">
    <property type="entry name" value="Pectin_lyas_fold"/>
</dbReference>
<dbReference type="SMART" id="SM00241">
    <property type="entry name" value="ZP"/>
    <property type="match status" value="1"/>
</dbReference>
<keyword evidence="13" id="KW-0966">Cell projection</keyword>
<dbReference type="SMART" id="SM00710">
    <property type="entry name" value="PbH1"/>
    <property type="match status" value="8"/>
</dbReference>
<evidence type="ECO:0000259" key="16">
    <source>
        <dbReference type="PROSITE" id="PS51484"/>
    </source>
</evidence>
<dbReference type="InterPro" id="IPR002909">
    <property type="entry name" value="IPT_dom"/>
</dbReference>
<dbReference type="CDD" id="cd00102">
    <property type="entry name" value="IPT"/>
    <property type="match status" value="2"/>
</dbReference>
<keyword evidence="11" id="KW-1015">Disulfide bond</keyword>
<evidence type="ECO:0000256" key="6">
    <source>
        <dbReference type="ARBA" id="ARBA00022525"/>
    </source>
</evidence>
<name>E4XA31_OIKDI</name>
<dbReference type="OrthoDB" id="120976at2759"/>
<dbReference type="InterPro" id="IPR055355">
    <property type="entry name" value="ZP-C"/>
</dbReference>
<evidence type="ECO:0000256" key="4">
    <source>
        <dbReference type="ARBA" id="ARBA00004613"/>
    </source>
</evidence>
<dbReference type="SUPFAM" id="SSF81296">
    <property type="entry name" value="E set domains"/>
    <property type="match status" value="3"/>
</dbReference>
<dbReference type="Gene3D" id="2.60.40.4100">
    <property type="entry name" value="Zona pellucida, ZP-C domain"/>
    <property type="match status" value="1"/>
</dbReference>
<evidence type="ECO:0000256" key="12">
    <source>
        <dbReference type="ARBA" id="ARBA00023180"/>
    </source>
</evidence>
<evidence type="ECO:0000256" key="11">
    <source>
        <dbReference type="ARBA" id="ARBA00023157"/>
    </source>
</evidence>
<dbReference type="Proteomes" id="UP000001307">
    <property type="component" value="Unassembled WGS sequence"/>
</dbReference>
<dbReference type="Gene3D" id="2.60.40.10">
    <property type="entry name" value="Immunoglobulins"/>
    <property type="match status" value="3"/>
</dbReference>
<dbReference type="InterPro" id="IPR014756">
    <property type="entry name" value="Ig_E-set"/>
</dbReference>